<sequence>MKVPVQQTPLREIDIEIAKEAYKAYARKYGNSQSFEQIIKRSGFCWAEITYHLYEQIQYLESNTGN</sequence>
<accession>A0A1B7JGP5</accession>
<evidence type="ECO:0000313" key="2">
    <source>
        <dbReference type="Proteomes" id="UP000078224"/>
    </source>
</evidence>
<comment type="caution">
    <text evidence="1">The sequence shown here is derived from an EMBL/GenBank/DDBJ whole genome shotgun (WGS) entry which is preliminary data.</text>
</comment>
<gene>
    <name evidence="1" type="ORF">M998_3798</name>
</gene>
<dbReference type="AlphaFoldDB" id="A0A1B7JGP5"/>
<organism evidence="1 2">
    <name type="scientific">Providencia heimbachae ATCC 35613</name>
    <dbReference type="NCBI Taxonomy" id="1354272"/>
    <lineage>
        <taxon>Bacteria</taxon>
        <taxon>Pseudomonadati</taxon>
        <taxon>Pseudomonadota</taxon>
        <taxon>Gammaproteobacteria</taxon>
        <taxon>Enterobacterales</taxon>
        <taxon>Morganellaceae</taxon>
        <taxon>Providencia</taxon>
    </lineage>
</organism>
<reference evidence="1 2" key="1">
    <citation type="submission" date="2016-04" db="EMBL/GenBank/DDBJ databases">
        <title>ATOL: Assembling a taxonomically balanced genome-scale reconstruction of the evolutionary history of the Enterobacteriaceae.</title>
        <authorList>
            <person name="Plunkett G.III."/>
            <person name="Neeno-Eckwall E.C."/>
            <person name="Glasner J.D."/>
            <person name="Perna N.T."/>
        </authorList>
    </citation>
    <scope>NUCLEOTIDE SEQUENCE [LARGE SCALE GENOMIC DNA]</scope>
    <source>
        <strain evidence="1 2">ATCC 35613</strain>
    </source>
</reference>
<dbReference type="Proteomes" id="UP000078224">
    <property type="component" value="Unassembled WGS sequence"/>
</dbReference>
<protein>
    <submittedName>
        <fullName evidence="1">Uncharacterized protein</fullName>
    </submittedName>
</protein>
<evidence type="ECO:0000313" key="1">
    <source>
        <dbReference type="EMBL" id="OAT46995.1"/>
    </source>
</evidence>
<keyword evidence="2" id="KW-1185">Reference proteome</keyword>
<proteinExistence type="predicted"/>
<dbReference type="EMBL" id="LXEW01000053">
    <property type="protein sequence ID" value="OAT46995.1"/>
    <property type="molecule type" value="Genomic_DNA"/>
</dbReference>
<name>A0A1B7JGP5_9GAMM</name>